<accession>A0A7H4P979</accession>
<gene>
    <name evidence="1" type="ORF">NCTC9149_05467</name>
</gene>
<proteinExistence type="predicted"/>
<dbReference type="EMBL" id="UGMX01000002">
    <property type="protein sequence ID" value="STW08994.1"/>
    <property type="molecule type" value="Genomic_DNA"/>
</dbReference>
<organism evidence="1 2">
    <name type="scientific">Klebsiella grimontii</name>
    <dbReference type="NCBI Taxonomy" id="2058152"/>
    <lineage>
        <taxon>Bacteria</taxon>
        <taxon>Pseudomonadati</taxon>
        <taxon>Pseudomonadota</taxon>
        <taxon>Gammaproteobacteria</taxon>
        <taxon>Enterobacterales</taxon>
        <taxon>Enterobacteriaceae</taxon>
        <taxon>Klebsiella/Raoultella group</taxon>
        <taxon>Klebsiella</taxon>
    </lineage>
</organism>
<dbReference type="Proteomes" id="UP000254571">
    <property type="component" value="Unassembled WGS sequence"/>
</dbReference>
<comment type="caution">
    <text evidence="1">The sequence shown here is derived from an EMBL/GenBank/DDBJ whole genome shotgun (WGS) entry which is preliminary data.</text>
</comment>
<dbReference type="AlphaFoldDB" id="A0A7H4P979"/>
<reference evidence="1 2" key="1">
    <citation type="submission" date="2018-06" db="EMBL/GenBank/DDBJ databases">
        <authorList>
            <consortium name="Pathogen Informatics"/>
            <person name="Doyle S."/>
        </authorList>
    </citation>
    <scope>NUCLEOTIDE SEQUENCE [LARGE SCALE GENOMIC DNA]</scope>
    <source>
        <strain evidence="1 2">NCTC9149</strain>
    </source>
</reference>
<protein>
    <submittedName>
        <fullName evidence="1">Uncharacterized protein</fullName>
    </submittedName>
</protein>
<evidence type="ECO:0000313" key="2">
    <source>
        <dbReference type="Proteomes" id="UP000254571"/>
    </source>
</evidence>
<name>A0A7H4P979_9ENTR</name>
<sequence>MQRSELLTQSAGRSVLREPGANLFGIQRQPGGRQFAQPAVGFRQAQLYRGLLLRIASLLLESGTPAGQRVAPQLKAVMLFKPYGQRLLTAVKLLILLPGGEANTRPQPQSVM</sequence>
<evidence type="ECO:0000313" key="1">
    <source>
        <dbReference type="EMBL" id="STW08994.1"/>
    </source>
</evidence>